<dbReference type="Pfam" id="PF22150">
    <property type="entry name" value="Tt1218-like"/>
    <property type="match status" value="1"/>
</dbReference>
<keyword evidence="4" id="KW-1185">Reference proteome</keyword>
<gene>
    <name evidence="3" type="ordered locus">Sde_2561</name>
</gene>
<feature type="transmembrane region" description="Helical" evidence="1">
    <location>
        <begin position="12"/>
        <end position="33"/>
    </location>
</feature>
<evidence type="ECO:0000313" key="3">
    <source>
        <dbReference type="EMBL" id="ABD81821.1"/>
    </source>
</evidence>
<dbReference type="AlphaFoldDB" id="Q21HK8"/>
<proteinExistence type="predicted"/>
<evidence type="ECO:0000313" key="4">
    <source>
        <dbReference type="Proteomes" id="UP000001947"/>
    </source>
</evidence>
<dbReference type="eggNOG" id="COG4967">
    <property type="taxonomic scope" value="Bacteria"/>
</dbReference>
<dbReference type="InterPro" id="IPR054402">
    <property type="entry name" value="Tt1218-like_dom"/>
</dbReference>
<dbReference type="HOGENOM" id="CLU_103234_3_0_6"/>
<dbReference type="Proteomes" id="UP000001947">
    <property type="component" value="Chromosome"/>
</dbReference>
<dbReference type="NCBIfam" id="TIGR02532">
    <property type="entry name" value="IV_pilin_GFxxxE"/>
    <property type="match status" value="1"/>
</dbReference>
<keyword evidence="1" id="KW-0472">Membrane</keyword>
<dbReference type="NCBIfam" id="TIGR02523">
    <property type="entry name" value="type_IV_pilV"/>
    <property type="match status" value="1"/>
</dbReference>
<dbReference type="InterPro" id="IPR012902">
    <property type="entry name" value="N_methyl_site"/>
</dbReference>
<accession>Q21HK8</accession>
<keyword evidence="1" id="KW-0812">Transmembrane</keyword>
<organism evidence="3 4">
    <name type="scientific">Saccharophagus degradans (strain 2-40 / ATCC 43961 / DSM 17024)</name>
    <dbReference type="NCBI Taxonomy" id="203122"/>
    <lineage>
        <taxon>Bacteria</taxon>
        <taxon>Pseudomonadati</taxon>
        <taxon>Pseudomonadota</taxon>
        <taxon>Gammaproteobacteria</taxon>
        <taxon>Cellvibrionales</taxon>
        <taxon>Cellvibrionaceae</taxon>
        <taxon>Saccharophagus</taxon>
    </lineage>
</organism>
<dbReference type="KEGG" id="sde:Sde_2561"/>
<evidence type="ECO:0000259" key="2">
    <source>
        <dbReference type="Pfam" id="PF22150"/>
    </source>
</evidence>
<name>Q21HK8_SACD2</name>
<evidence type="ECO:0000256" key="1">
    <source>
        <dbReference type="SAM" id="Phobius"/>
    </source>
</evidence>
<feature type="domain" description="Type IV pilin Tt1218-like" evidence="2">
    <location>
        <begin position="32"/>
        <end position="100"/>
    </location>
</feature>
<dbReference type="EMBL" id="CP000282">
    <property type="protein sequence ID" value="ABD81821.1"/>
    <property type="molecule type" value="Genomic_DNA"/>
</dbReference>
<sequence length="156" mass="16838">MVKCVKSQNGSSLIEVMVALFVLAIGMLGVLAMQTRAIQMNQNSAQYSQATTLAADIYEAMLTSPSSPGSYTINFDDAIPAAPACTASTSECSPSQIAAWNKHHWLTNVQNLLPGGEGQIEASGDKEYVISIRFVTGYDKDTDEPVYEQVDLDVRI</sequence>
<dbReference type="RefSeq" id="WP_011469038.1">
    <property type="nucleotide sequence ID" value="NC_007912.1"/>
</dbReference>
<dbReference type="STRING" id="203122.Sde_2561"/>
<protein>
    <submittedName>
        <fullName evidence="3">Tfp pilus assembly protein PilV-like protein</fullName>
    </submittedName>
</protein>
<reference evidence="3 4" key="1">
    <citation type="journal article" date="2008" name="PLoS Genet.">
        <title>Complete genome sequence of the complex carbohydrate-degrading marine bacterium, Saccharophagus degradans strain 2-40 T.</title>
        <authorList>
            <person name="Weiner R.M."/>
            <person name="Taylor L.E.II."/>
            <person name="Henrissat B."/>
            <person name="Hauser L."/>
            <person name="Land M."/>
            <person name="Coutinho P.M."/>
            <person name="Rancurel C."/>
            <person name="Saunders E.H."/>
            <person name="Longmire A.G."/>
            <person name="Zhang H."/>
            <person name="Bayer E.A."/>
            <person name="Gilbert H.J."/>
            <person name="Larimer F."/>
            <person name="Zhulin I.B."/>
            <person name="Ekborg N.A."/>
            <person name="Lamed R."/>
            <person name="Richardson P.M."/>
            <person name="Borovok I."/>
            <person name="Hutcheson S."/>
        </authorList>
    </citation>
    <scope>NUCLEOTIDE SEQUENCE [LARGE SCALE GENOMIC DNA]</scope>
    <source>
        <strain evidence="4">2-40 / ATCC 43961 / DSM 17024</strain>
    </source>
</reference>
<dbReference type="OrthoDB" id="8547299at2"/>
<dbReference type="Pfam" id="PF07963">
    <property type="entry name" value="N_methyl"/>
    <property type="match status" value="1"/>
</dbReference>
<dbReference type="InterPro" id="IPR013362">
    <property type="entry name" value="Pilus_4_PilV"/>
</dbReference>
<dbReference type="GeneID" id="98614225"/>
<keyword evidence="1" id="KW-1133">Transmembrane helix</keyword>